<dbReference type="STRING" id="112901.SAMN04488500_1067"/>
<dbReference type="Pfam" id="PF12229">
    <property type="entry name" value="PG_binding_4"/>
    <property type="match status" value="1"/>
</dbReference>
<keyword evidence="1" id="KW-0732">Signal</keyword>
<sequence>MCFVQTVTSKNSSIILFLIIIMIFSSISMIAANTTFMVTDGIYQGVTVGDIHVGGLSVTQAEQKIIAEFRERTAKAPITAVYQNQKWTITAQEIELGIEADKLAQQAYDVGRNGNIVHRLKERYLAVNKGHSLPLTAHYNHDRVHAILLDITRSIDRQPQNARLRLTGNSFNVEIVPETIGRRVDLTKTIAGISENLNTSLMFTLNISVEELIPPVVASDFAHIDGLIASYTTQFDLWDQNRTQNVLLAAKSTNGILVRTGEVFSFNNIVGLRLAKFGYKEAPGYINGVLVPDWGGGVCQVSSTIYNAALLADLSIEERTAHFRPPGYVPIGQDATVADNQLDFRFKNTLSQNIYITTEVFGNQLIVNIFGKRMDNLPEIYVVATDKKVFEPNTIIKQDTNLELGKEIVEVEGQKGFQVSTYRIKKVDGKIANKEFLASDEFKPVDKVVRVGTKIPPQQSKK</sequence>
<dbReference type="Pfam" id="PF07501">
    <property type="entry name" value="G5"/>
    <property type="match status" value="1"/>
</dbReference>
<dbReference type="Pfam" id="PF04294">
    <property type="entry name" value="VanW"/>
    <property type="match status" value="1"/>
</dbReference>
<protein>
    <submittedName>
        <fullName evidence="4">G5 domain-containing protein</fullName>
    </submittedName>
</protein>
<organism evidence="4 5">
    <name type="scientific">Sporomusa malonica</name>
    <dbReference type="NCBI Taxonomy" id="112901"/>
    <lineage>
        <taxon>Bacteria</taxon>
        <taxon>Bacillati</taxon>
        <taxon>Bacillota</taxon>
        <taxon>Negativicutes</taxon>
        <taxon>Selenomonadales</taxon>
        <taxon>Sporomusaceae</taxon>
        <taxon>Sporomusa</taxon>
    </lineage>
</organism>
<dbReference type="PANTHER" id="PTHR35788:SF1">
    <property type="entry name" value="EXPORTED PROTEIN"/>
    <property type="match status" value="1"/>
</dbReference>
<feature type="transmembrane region" description="Helical" evidence="2">
    <location>
        <begin position="12"/>
        <end position="32"/>
    </location>
</feature>
<evidence type="ECO:0000313" key="5">
    <source>
        <dbReference type="Proteomes" id="UP000192738"/>
    </source>
</evidence>
<reference evidence="4 5" key="1">
    <citation type="submission" date="2017-04" db="EMBL/GenBank/DDBJ databases">
        <authorList>
            <person name="Afonso C.L."/>
            <person name="Miller P.J."/>
            <person name="Scott M.A."/>
            <person name="Spackman E."/>
            <person name="Goraichik I."/>
            <person name="Dimitrov K.M."/>
            <person name="Suarez D.L."/>
            <person name="Swayne D.E."/>
        </authorList>
    </citation>
    <scope>NUCLEOTIDE SEQUENCE [LARGE SCALE GENOMIC DNA]</scope>
    <source>
        <strain evidence="4 5">DSM 5090</strain>
    </source>
</reference>
<dbReference type="SMART" id="SM01208">
    <property type="entry name" value="G5"/>
    <property type="match status" value="1"/>
</dbReference>
<evidence type="ECO:0000256" key="1">
    <source>
        <dbReference type="ARBA" id="ARBA00022729"/>
    </source>
</evidence>
<keyword evidence="2" id="KW-0472">Membrane</keyword>
<accession>A0A1W2ANX1</accession>
<keyword evidence="5" id="KW-1185">Reference proteome</keyword>
<evidence type="ECO:0000256" key="2">
    <source>
        <dbReference type="SAM" id="Phobius"/>
    </source>
</evidence>
<gene>
    <name evidence="4" type="ORF">SAMN04488500_1067</name>
</gene>
<feature type="domain" description="G5" evidence="3">
    <location>
        <begin position="374"/>
        <end position="455"/>
    </location>
</feature>
<dbReference type="InterPro" id="IPR052913">
    <property type="entry name" value="Glycopeptide_resist_protein"/>
</dbReference>
<dbReference type="PANTHER" id="PTHR35788">
    <property type="entry name" value="EXPORTED PROTEIN-RELATED"/>
    <property type="match status" value="1"/>
</dbReference>
<evidence type="ECO:0000259" key="3">
    <source>
        <dbReference type="PROSITE" id="PS51109"/>
    </source>
</evidence>
<evidence type="ECO:0000313" key="4">
    <source>
        <dbReference type="EMBL" id="SMC62407.1"/>
    </source>
</evidence>
<dbReference type="AlphaFoldDB" id="A0A1W2ANX1"/>
<dbReference type="PROSITE" id="PS51109">
    <property type="entry name" value="G5"/>
    <property type="match status" value="1"/>
</dbReference>
<dbReference type="InterPro" id="IPR007391">
    <property type="entry name" value="Vancomycin_resist_VanW"/>
</dbReference>
<keyword evidence="2" id="KW-0812">Transmembrane</keyword>
<dbReference type="EMBL" id="FWXI01000006">
    <property type="protein sequence ID" value="SMC62407.1"/>
    <property type="molecule type" value="Genomic_DNA"/>
</dbReference>
<name>A0A1W2ANX1_9FIRM</name>
<dbReference type="InterPro" id="IPR022029">
    <property type="entry name" value="YoaR-like_PG-bd"/>
</dbReference>
<proteinExistence type="predicted"/>
<dbReference type="InterPro" id="IPR011098">
    <property type="entry name" value="G5_dom"/>
</dbReference>
<dbReference type="Proteomes" id="UP000192738">
    <property type="component" value="Unassembled WGS sequence"/>
</dbReference>
<keyword evidence="2" id="KW-1133">Transmembrane helix</keyword>
<dbReference type="Gene3D" id="2.20.230.10">
    <property type="entry name" value="Resuscitation-promoting factor rpfb"/>
    <property type="match status" value="1"/>
</dbReference>